<proteinExistence type="predicted"/>
<dbReference type="Proteomes" id="UP000831701">
    <property type="component" value="Chromosome 10"/>
</dbReference>
<evidence type="ECO:0000313" key="1">
    <source>
        <dbReference type="EMBL" id="KAI3366412.1"/>
    </source>
</evidence>
<organism evidence="1 2">
    <name type="scientific">Scortum barcoo</name>
    <name type="common">barcoo grunter</name>
    <dbReference type="NCBI Taxonomy" id="214431"/>
    <lineage>
        <taxon>Eukaryota</taxon>
        <taxon>Metazoa</taxon>
        <taxon>Chordata</taxon>
        <taxon>Craniata</taxon>
        <taxon>Vertebrata</taxon>
        <taxon>Euteleostomi</taxon>
        <taxon>Actinopterygii</taxon>
        <taxon>Neopterygii</taxon>
        <taxon>Teleostei</taxon>
        <taxon>Neoteleostei</taxon>
        <taxon>Acanthomorphata</taxon>
        <taxon>Eupercaria</taxon>
        <taxon>Centrarchiformes</taxon>
        <taxon>Terapontoidei</taxon>
        <taxon>Terapontidae</taxon>
        <taxon>Scortum</taxon>
    </lineage>
</organism>
<accession>A0ACB8WGM1</accession>
<comment type="caution">
    <text evidence="1">The sequence shown here is derived from an EMBL/GenBank/DDBJ whole genome shotgun (WGS) entry which is preliminary data.</text>
</comment>
<evidence type="ECO:0000313" key="2">
    <source>
        <dbReference type="Proteomes" id="UP000831701"/>
    </source>
</evidence>
<sequence>MSLTITVMMGLLLILLCSGFFHFTFALNRLRSFSFTMLQTERDNAVEKCNQTNGSLVTLYDEEDAKFTAKFLNTETFWLGLHCSANLTFRNSPATVEWQQLCGAIDEGILRNYSCSERKPFMCYKNDNYTLVENKKDWCQALQHCRTHYSGMVSNSTITQNNKVTETGTVRIKVIEERLPWEQAYDYCKANHTDMLWIEDLDDQEAVEQWLNYTDVAGPFWIGLRQSRVFGTWIWASDKLVTYSNWSGGNQPELPLSNHCGVIHKVNNTWSDENCWVPLSFLCEEEIVYM</sequence>
<gene>
    <name evidence="1" type="ORF">L3Q82_000567</name>
</gene>
<name>A0ACB8WGM1_9TELE</name>
<keyword evidence="2" id="KW-1185">Reference proteome</keyword>
<reference evidence="1" key="1">
    <citation type="submission" date="2022-04" db="EMBL/GenBank/DDBJ databases">
        <title>Jade perch genome.</title>
        <authorList>
            <person name="Chao B."/>
        </authorList>
    </citation>
    <scope>NUCLEOTIDE SEQUENCE</scope>
    <source>
        <strain evidence="1">CB-2022</strain>
    </source>
</reference>
<protein>
    <submittedName>
        <fullName evidence="1">Uncharacterized protein</fullName>
    </submittedName>
</protein>
<dbReference type="EMBL" id="CM041540">
    <property type="protein sequence ID" value="KAI3366412.1"/>
    <property type="molecule type" value="Genomic_DNA"/>
</dbReference>